<feature type="binding site" evidence="3">
    <location>
        <position position="145"/>
    </location>
    <ligand>
        <name>dCTP</name>
        <dbReference type="ChEBI" id="CHEBI:61481"/>
    </ligand>
</feature>
<comment type="catalytic activity">
    <reaction evidence="3">
        <text>dCTP + 2 H2O = dUMP + NH4(+) + diphosphate</text>
        <dbReference type="Rhea" id="RHEA:19205"/>
        <dbReference type="ChEBI" id="CHEBI:15377"/>
        <dbReference type="ChEBI" id="CHEBI:28938"/>
        <dbReference type="ChEBI" id="CHEBI:33019"/>
        <dbReference type="ChEBI" id="CHEBI:61481"/>
        <dbReference type="ChEBI" id="CHEBI:246422"/>
        <dbReference type="EC" id="3.5.4.30"/>
    </reaction>
</comment>
<dbReference type="Pfam" id="PF22769">
    <property type="entry name" value="DCD"/>
    <property type="match status" value="1"/>
</dbReference>
<keyword evidence="3" id="KW-0547">Nucleotide-binding</keyword>
<name>A0ABY4EWK9_9BACI</name>
<dbReference type="HAMAP" id="MF_00146">
    <property type="entry name" value="dCTP_deaminase"/>
    <property type="match status" value="1"/>
</dbReference>
<dbReference type="GO" id="GO:0008829">
    <property type="term" value="F:dCTP deaminase activity"/>
    <property type="evidence" value="ECO:0007669"/>
    <property type="project" value="UniProtKB-EC"/>
</dbReference>
<dbReference type="InterPro" id="IPR033704">
    <property type="entry name" value="dUTPase_trimeric"/>
</dbReference>
<evidence type="ECO:0000256" key="2">
    <source>
        <dbReference type="ARBA" id="ARBA00023080"/>
    </source>
</evidence>
<dbReference type="PANTHER" id="PTHR42680">
    <property type="entry name" value="DCTP DEAMINASE"/>
    <property type="match status" value="1"/>
</dbReference>
<feature type="site" description="Important for bifunctional activity" evidence="3">
    <location>
        <begin position="113"/>
        <end position="114"/>
    </location>
</feature>
<accession>A0ABY4EWK9</accession>
<comment type="subunit">
    <text evidence="3">Homotrimer.</text>
</comment>
<evidence type="ECO:0000313" key="4">
    <source>
        <dbReference type="EMBL" id="UOQ46556.1"/>
    </source>
</evidence>
<organism evidence="4 5">
    <name type="scientific">Halobacillus salinarum</name>
    <dbReference type="NCBI Taxonomy" id="2932257"/>
    <lineage>
        <taxon>Bacteria</taxon>
        <taxon>Bacillati</taxon>
        <taxon>Bacillota</taxon>
        <taxon>Bacilli</taxon>
        <taxon>Bacillales</taxon>
        <taxon>Bacillaceae</taxon>
        <taxon>Halobacillus</taxon>
    </lineage>
</organism>
<dbReference type="Gene3D" id="2.70.40.10">
    <property type="match status" value="1"/>
</dbReference>
<comment type="similarity">
    <text evidence="3">Belongs to the dCTP deaminase family.</text>
</comment>
<keyword evidence="1 3" id="KW-0378">Hydrolase</keyword>
<dbReference type="CDD" id="cd07557">
    <property type="entry name" value="trimeric_dUTPase"/>
    <property type="match status" value="1"/>
</dbReference>
<keyword evidence="5" id="KW-1185">Reference proteome</keyword>
<protein>
    <recommendedName>
        <fullName evidence="3">dCTP deaminase, dUMP-forming</fullName>
        <ecNumber evidence="3">3.5.4.30</ecNumber>
    </recommendedName>
    <alternativeName>
        <fullName evidence="3">Bifunctional dCTP deaminase:dUTPase</fullName>
    </alternativeName>
    <alternativeName>
        <fullName evidence="3">DCD-DUT</fullName>
    </alternativeName>
</protein>
<feature type="active site" description="Proton donor/acceptor" evidence="3">
    <location>
        <position position="126"/>
    </location>
</feature>
<reference evidence="4 5" key="1">
    <citation type="submission" date="2022-04" db="EMBL/GenBank/DDBJ databases">
        <title>Halobacillus sp. isolated from saltern.</title>
        <authorList>
            <person name="Won M."/>
            <person name="Lee C.-M."/>
            <person name="Woen H.-Y."/>
            <person name="Kwon S.-W."/>
        </authorList>
    </citation>
    <scope>NUCLEOTIDE SEQUENCE [LARGE SCALE GENOMIC DNA]</scope>
    <source>
        <strain evidence="4 5">SSBR10-3</strain>
    </source>
</reference>
<keyword evidence="2 3" id="KW-0546">Nucleotide metabolism</keyword>
<proteinExistence type="inferred from homology"/>
<feature type="binding site" evidence="3">
    <location>
        <position position="161"/>
    </location>
    <ligand>
        <name>dCTP</name>
        <dbReference type="ChEBI" id="CHEBI:61481"/>
    </ligand>
</feature>
<sequence length="186" mass="21031">MILSRQTIIKHIEEGQLVVEPLDYAHIQPASVDLELGRHFMAVDEHTTGKLSMKEKASYRDIFVGSGEPIIIPPHSFMLATSKEWVKLPNHLTAFLEGRSSVGRMGLFIQNAGWVDPGFEGRLTLELYNSNRAPIELIEGRRICQLVIAEVDEPTQPYKGKYAGQMSTTASEVYKDEENHFFRNKS</sequence>
<evidence type="ECO:0000313" key="5">
    <source>
        <dbReference type="Proteomes" id="UP000831787"/>
    </source>
</evidence>
<feature type="binding site" evidence="3">
    <location>
        <position position="116"/>
    </location>
    <ligand>
        <name>dCTP</name>
        <dbReference type="ChEBI" id="CHEBI:61481"/>
    </ligand>
</feature>
<dbReference type="EMBL" id="CP095073">
    <property type="protein sequence ID" value="UOQ46556.1"/>
    <property type="molecule type" value="Genomic_DNA"/>
</dbReference>
<dbReference type="Proteomes" id="UP000831787">
    <property type="component" value="Chromosome"/>
</dbReference>
<gene>
    <name evidence="3 4" type="primary">dcd</name>
    <name evidence="4" type="ORF">MUN89_21010</name>
</gene>
<evidence type="ECO:0000256" key="1">
    <source>
        <dbReference type="ARBA" id="ARBA00022801"/>
    </source>
</evidence>
<comment type="pathway">
    <text evidence="3">Pyrimidine metabolism; dUMP biosynthesis; dUMP from dCTP: step 1/1.</text>
</comment>
<dbReference type="InterPro" id="IPR036157">
    <property type="entry name" value="dUTPase-like_sf"/>
</dbReference>
<feature type="binding site" evidence="3">
    <location>
        <begin position="99"/>
        <end position="104"/>
    </location>
    <ligand>
        <name>dCTP</name>
        <dbReference type="ChEBI" id="CHEBI:61481"/>
    </ligand>
</feature>
<evidence type="ECO:0000256" key="3">
    <source>
        <dbReference type="HAMAP-Rule" id="MF_00146"/>
    </source>
</evidence>
<dbReference type="InterPro" id="IPR011962">
    <property type="entry name" value="dCTP_deaminase"/>
</dbReference>
<dbReference type="SUPFAM" id="SSF51283">
    <property type="entry name" value="dUTPase-like"/>
    <property type="match status" value="1"/>
</dbReference>
<feature type="binding site" evidence="3">
    <location>
        <position position="158"/>
    </location>
    <ligand>
        <name>dCTP</name>
        <dbReference type="ChEBI" id="CHEBI:61481"/>
    </ligand>
</feature>
<comment type="function">
    <text evidence="3">Bifunctional enzyme that catalyzes both the deamination of dCTP to dUTP and the hydrolysis of dUTP to dUMP without releasing the toxic dUTP intermediate.</text>
</comment>
<dbReference type="RefSeq" id="WP_244713988.1">
    <property type="nucleotide sequence ID" value="NZ_CP095073.1"/>
</dbReference>
<dbReference type="EC" id="3.5.4.30" evidence="3"/>
<dbReference type="PANTHER" id="PTHR42680:SF3">
    <property type="entry name" value="DCTP DEAMINASE"/>
    <property type="match status" value="1"/>
</dbReference>
<dbReference type="NCBIfam" id="TIGR02274">
    <property type="entry name" value="dCTP_deam"/>
    <property type="match status" value="1"/>
</dbReference>
<feature type="binding site" evidence="3">
    <location>
        <begin position="124"/>
        <end position="126"/>
    </location>
    <ligand>
        <name>dCTP</name>
        <dbReference type="ChEBI" id="CHEBI:61481"/>
    </ligand>
</feature>
<feature type="binding site" evidence="3">
    <location>
        <position position="165"/>
    </location>
    <ligand>
        <name>dCTP</name>
        <dbReference type="ChEBI" id="CHEBI:61481"/>
    </ligand>
</feature>